<proteinExistence type="predicted"/>
<organism evidence="1 2">
    <name type="scientific">Stenotrophomonas chelatiphaga</name>
    <dbReference type="NCBI Taxonomy" id="517011"/>
    <lineage>
        <taxon>Bacteria</taxon>
        <taxon>Pseudomonadati</taxon>
        <taxon>Pseudomonadota</taxon>
        <taxon>Gammaproteobacteria</taxon>
        <taxon>Lysobacterales</taxon>
        <taxon>Lysobacteraceae</taxon>
        <taxon>Stenotrophomonas</taxon>
    </lineage>
</organism>
<name>A0A0R0D200_9GAMM</name>
<dbReference type="Proteomes" id="UP000051386">
    <property type="component" value="Unassembled WGS sequence"/>
</dbReference>
<gene>
    <name evidence="1" type="ORF">ABB28_05430</name>
</gene>
<dbReference type="EMBL" id="LDJK01000014">
    <property type="protein sequence ID" value="KRG75344.1"/>
    <property type="molecule type" value="Genomic_DNA"/>
</dbReference>
<reference evidence="1 2" key="1">
    <citation type="submission" date="2015-05" db="EMBL/GenBank/DDBJ databases">
        <title>Genome sequencing and analysis of members of genus Stenotrophomonas.</title>
        <authorList>
            <person name="Patil P.P."/>
            <person name="Midha S."/>
            <person name="Patil P.B."/>
        </authorList>
    </citation>
    <scope>NUCLEOTIDE SEQUENCE [LARGE SCALE GENOMIC DNA]</scope>
    <source>
        <strain evidence="1 2">DSM 21508</strain>
    </source>
</reference>
<dbReference type="AlphaFoldDB" id="A0A0R0D200"/>
<dbReference type="GO" id="GO:0004392">
    <property type="term" value="F:heme oxygenase (decyclizing) activity"/>
    <property type="evidence" value="ECO:0007669"/>
    <property type="project" value="InterPro"/>
</dbReference>
<sequence length="195" mass="21170">MPVLDPALPPTRAERLKRATHETHERLDQRIMAQRIFDSRERFAAFLRVQHRLHQQIDTLYARAALQPLLPGLETRRRLPGITRDLTDLRAPLPSTVPSLPAALPVPAALGWLYVAEGAALGGAVIYKLAAPLGLDQAFGASHLAPPAGGIAAHWRSFTTALNAIVLPETDERQVEDGARAAFAAVGGFVTQEFP</sequence>
<evidence type="ECO:0000313" key="2">
    <source>
        <dbReference type="Proteomes" id="UP000051386"/>
    </source>
</evidence>
<dbReference type="Gene3D" id="1.20.910.10">
    <property type="entry name" value="Heme oxygenase-like"/>
    <property type="match status" value="1"/>
</dbReference>
<dbReference type="GO" id="GO:0006788">
    <property type="term" value="P:heme oxidation"/>
    <property type="evidence" value="ECO:0007669"/>
    <property type="project" value="InterPro"/>
</dbReference>
<dbReference type="SUPFAM" id="SSF48613">
    <property type="entry name" value="Heme oxygenase-like"/>
    <property type="match status" value="1"/>
</dbReference>
<dbReference type="InterPro" id="IPR016053">
    <property type="entry name" value="Haem_Oase-like"/>
</dbReference>
<accession>A0A0R0D200</accession>
<protein>
    <submittedName>
        <fullName evidence="1">Heme oxygenase</fullName>
    </submittedName>
</protein>
<dbReference type="PATRIC" id="fig|517011.3.peg.555"/>
<dbReference type="InterPro" id="IPR016084">
    <property type="entry name" value="Haem_Oase-like_multi-hlx"/>
</dbReference>
<keyword evidence="2" id="KW-1185">Reference proteome</keyword>
<dbReference type="RefSeq" id="WP_057507652.1">
    <property type="nucleotide sequence ID" value="NZ_LDJK01000014.1"/>
</dbReference>
<dbReference type="Pfam" id="PF01126">
    <property type="entry name" value="Heme_oxygenase"/>
    <property type="match status" value="1"/>
</dbReference>
<evidence type="ECO:0000313" key="1">
    <source>
        <dbReference type="EMBL" id="KRG75344.1"/>
    </source>
</evidence>
<dbReference type="CDD" id="cd19166">
    <property type="entry name" value="HemeO-bac"/>
    <property type="match status" value="1"/>
</dbReference>
<comment type="caution">
    <text evidence="1">The sequence shown here is derived from an EMBL/GenBank/DDBJ whole genome shotgun (WGS) entry which is preliminary data.</text>
</comment>